<dbReference type="PANTHER" id="PTHR33570:SF2">
    <property type="entry name" value="CARBOXYMUCONOLACTONE DECARBOXYLASE-LIKE DOMAIN-CONTAINING PROTEIN"/>
    <property type="match status" value="1"/>
</dbReference>
<dbReference type="InterPro" id="IPR003779">
    <property type="entry name" value="CMD-like"/>
</dbReference>
<comment type="caution">
    <text evidence="2">The sequence shown here is derived from an EMBL/GenBank/DDBJ whole genome shotgun (WGS) entry which is preliminary data.</text>
</comment>
<keyword evidence="3" id="KW-1185">Reference proteome</keyword>
<reference evidence="2" key="2">
    <citation type="submission" date="2023-01" db="EMBL/GenBank/DDBJ databases">
        <title>Draft genome sequence of Sneathiella chinensis strain NBRC 103408.</title>
        <authorList>
            <person name="Sun Q."/>
            <person name="Mori K."/>
        </authorList>
    </citation>
    <scope>NUCLEOTIDE SEQUENCE</scope>
    <source>
        <strain evidence="2">NBRC 103408</strain>
    </source>
</reference>
<dbReference type="SUPFAM" id="SSF69118">
    <property type="entry name" value="AhpD-like"/>
    <property type="match status" value="1"/>
</dbReference>
<protein>
    <submittedName>
        <fullName evidence="2">4-carboxymuconolactone decarboxylase</fullName>
    </submittedName>
</protein>
<evidence type="ECO:0000313" key="3">
    <source>
        <dbReference type="Proteomes" id="UP001161409"/>
    </source>
</evidence>
<dbReference type="Proteomes" id="UP001161409">
    <property type="component" value="Unassembled WGS sequence"/>
</dbReference>
<name>A0ABQ5U0T8_9PROT</name>
<accession>A0ABQ5U0T8</accession>
<gene>
    <name evidence="2" type="primary">pcaC</name>
    <name evidence="2" type="ORF">GCM10007924_00310</name>
</gene>
<evidence type="ECO:0000313" key="2">
    <source>
        <dbReference type="EMBL" id="GLQ04810.1"/>
    </source>
</evidence>
<reference evidence="2" key="1">
    <citation type="journal article" date="2014" name="Int. J. Syst. Evol. Microbiol.">
        <title>Complete genome of a new Firmicutes species belonging to the dominant human colonic microbiota ('Ruminococcus bicirculans') reveals two chromosomes and a selective capacity to utilize plant glucans.</title>
        <authorList>
            <consortium name="NISC Comparative Sequencing Program"/>
            <person name="Wegmann U."/>
            <person name="Louis P."/>
            <person name="Goesmann A."/>
            <person name="Henrissat B."/>
            <person name="Duncan S.H."/>
            <person name="Flint H.J."/>
        </authorList>
    </citation>
    <scope>NUCLEOTIDE SEQUENCE</scope>
    <source>
        <strain evidence="2">NBRC 103408</strain>
    </source>
</reference>
<proteinExistence type="predicted"/>
<sequence length="139" mass="15404">MADATSPSARYQQGRKTRQSVLGVDHVARADKNTTPFDQPFQELITEGAWGSVWSRDHWSKRERSMVTIALLAALGHYEECAMHVRATRNTGATREDICEAMLHVAIYAGVPAANSAIKIVKEIFEQQDAETNSSGEQE</sequence>
<dbReference type="RefSeq" id="WP_169558859.1">
    <property type="nucleotide sequence ID" value="NZ_BSNF01000001.1"/>
</dbReference>
<feature type="domain" description="Carboxymuconolactone decarboxylase-like" evidence="1">
    <location>
        <begin position="41"/>
        <end position="123"/>
    </location>
</feature>
<dbReference type="EMBL" id="BSNF01000001">
    <property type="protein sequence ID" value="GLQ04810.1"/>
    <property type="molecule type" value="Genomic_DNA"/>
</dbReference>
<evidence type="ECO:0000259" key="1">
    <source>
        <dbReference type="Pfam" id="PF02627"/>
    </source>
</evidence>
<dbReference type="InterPro" id="IPR052512">
    <property type="entry name" value="4CMD/NDH-1_regulator"/>
</dbReference>
<dbReference type="Gene3D" id="1.20.1290.10">
    <property type="entry name" value="AhpD-like"/>
    <property type="match status" value="1"/>
</dbReference>
<organism evidence="2 3">
    <name type="scientific">Sneathiella chinensis</name>
    <dbReference type="NCBI Taxonomy" id="349750"/>
    <lineage>
        <taxon>Bacteria</taxon>
        <taxon>Pseudomonadati</taxon>
        <taxon>Pseudomonadota</taxon>
        <taxon>Alphaproteobacteria</taxon>
        <taxon>Sneathiellales</taxon>
        <taxon>Sneathiellaceae</taxon>
        <taxon>Sneathiella</taxon>
    </lineage>
</organism>
<dbReference type="Pfam" id="PF02627">
    <property type="entry name" value="CMD"/>
    <property type="match status" value="1"/>
</dbReference>
<dbReference type="PANTHER" id="PTHR33570">
    <property type="entry name" value="4-CARBOXYMUCONOLACTONE DECARBOXYLASE FAMILY PROTEIN"/>
    <property type="match status" value="1"/>
</dbReference>
<dbReference type="InterPro" id="IPR012788">
    <property type="entry name" value="Decarb_PcaC"/>
</dbReference>
<dbReference type="InterPro" id="IPR029032">
    <property type="entry name" value="AhpD-like"/>
</dbReference>
<dbReference type="NCBIfam" id="TIGR02425">
    <property type="entry name" value="decarb_PcaC"/>
    <property type="match status" value="1"/>
</dbReference>